<keyword evidence="3" id="KW-1185">Reference proteome</keyword>
<evidence type="ECO:0000313" key="2">
    <source>
        <dbReference type="EMBL" id="KAH7043836.1"/>
    </source>
</evidence>
<feature type="signal peptide" evidence="1">
    <location>
        <begin position="1"/>
        <end position="18"/>
    </location>
</feature>
<name>A0ABQ8G3I1_9PEZI</name>
<dbReference type="EMBL" id="JAGTJR010000022">
    <property type="protein sequence ID" value="KAH7043836.1"/>
    <property type="molecule type" value="Genomic_DNA"/>
</dbReference>
<feature type="chain" id="PRO_5046418933" evidence="1">
    <location>
        <begin position="19"/>
        <end position="79"/>
    </location>
</feature>
<evidence type="ECO:0000313" key="3">
    <source>
        <dbReference type="Proteomes" id="UP000774617"/>
    </source>
</evidence>
<evidence type="ECO:0000256" key="1">
    <source>
        <dbReference type="SAM" id="SignalP"/>
    </source>
</evidence>
<protein>
    <submittedName>
        <fullName evidence="2">Uncharacterized protein</fullName>
    </submittedName>
</protein>
<proteinExistence type="predicted"/>
<gene>
    <name evidence="2" type="ORF">B0J12DRAFT_671971</name>
</gene>
<sequence>MPVLFLFILAQGSQRALLVDSSEYRRAHFRSFFLSSCKDKVCGCHSGSQAAMPRALYDYSCRDVLSPECYSHLFKWKQK</sequence>
<comment type="caution">
    <text evidence="2">The sequence shown here is derived from an EMBL/GenBank/DDBJ whole genome shotgun (WGS) entry which is preliminary data.</text>
</comment>
<accession>A0ABQ8G3I1</accession>
<reference evidence="2 3" key="1">
    <citation type="journal article" date="2021" name="Nat. Commun.">
        <title>Genetic determinants of endophytism in the Arabidopsis root mycobiome.</title>
        <authorList>
            <person name="Mesny F."/>
            <person name="Miyauchi S."/>
            <person name="Thiergart T."/>
            <person name="Pickel B."/>
            <person name="Atanasova L."/>
            <person name="Karlsson M."/>
            <person name="Huettel B."/>
            <person name="Barry K.W."/>
            <person name="Haridas S."/>
            <person name="Chen C."/>
            <person name="Bauer D."/>
            <person name="Andreopoulos W."/>
            <person name="Pangilinan J."/>
            <person name="LaButti K."/>
            <person name="Riley R."/>
            <person name="Lipzen A."/>
            <person name="Clum A."/>
            <person name="Drula E."/>
            <person name="Henrissat B."/>
            <person name="Kohler A."/>
            <person name="Grigoriev I.V."/>
            <person name="Martin F.M."/>
            <person name="Hacquard S."/>
        </authorList>
    </citation>
    <scope>NUCLEOTIDE SEQUENCE [LARGE SCALE GENOMIC DNA]</scope>
    <source>
        <strain evidence="2 3">MPI-SDFR-AT-0080</strain>
    </source>
</reference>
<organism evidence="2 3">
    <name type="scientific">Macrophomina phaseolina</name>
    <dbReference type="NCBI Taxonomy" id="35725"/>
    <lineage>
        <taxon>Eukaryota</taxon>
        <taxon>Fungi</taxon>
        <taxon>Dikarya</taxon>
        <taxon>Ascomycota</taxon>
        <taxon>Pezizomycotina</taxon>
        <taxon>Dothideomycetes</taxon>
        <taxon>Dothideomycetes incertae sedis</taxon>
        <taxon>Botryosphaeriales</taxon>
        <taxon>Botryosphaeriaceae</taxon>
        <taxon>Macrophomina</taxon>
    </lineage>
</organism>
<dbReference type="Proteomes" id="UP000774617">
    <property type="component" value="Unassembled WGS sequence"/>
</dbReference>
<keyword evidence="1" id="KW-0732">Signal</keyword>